<protein>
    <recommendedName>
        <fullName evidence="3 9">3-deoxy-D-manno-octulosonic acid transferase</fullName>
        <shortName evidence="9">Kdo transferase</shortName>
        <ecNumber evidence="2 9">2.4.99.12</ecNumber>
    </recommendedName>
    <alternativeName>
        <fullName evidence="5 9">Lipid IV(A) 3-deoxy-D-manno-octulosonic acid transferase</fullName>
    </alternativeName>
</protein>
<feature type="site" description="Transition state stabilizer" evidence="8">
    <location>
        <position position="211"/>
    </location>
</feature>
<dbReference type="GO" id="GO:0009245">
    <property type="term" value="P:lipid A biosynthetic process"/>
    <property type="evidence" value="ECO:0007669"/>
    <property type="project" value="TreeGrafter"/>
</dbReference>
<dbReference type="KEGG" id="trs:Terro_3993"/>
<dbReference type="GO" id="GO:0005886">
    <property type="term" value="C:plasma membrane"/>
    <property type="evidence" value="ECO:0007669"/>
    <property type="project" value="UniProtKB-SubCell"/>
</dbReference>
<keyword evidence="4 9" id="KW-0808">Transferase</keyword>
<gene>
    <name evidence="11" type="ordered locus">Terro_3993</name>
</gene>
<evidence type="ECO:0000256" key="8">
    <source>
        <dbReference type="PIRSR" id="PIRSR639901-2"/>
    </source>
</evidence>
<name>I3ZLT3_TERRK</name>
<sequence>MMLLYSLAVTVTLVLSAPVWGWRMLRQGRYRQGLQQRLGDVPLRLRDFIQGRPVIWLHAVSVGETLAATRLIAELEAALPGHAIVLSTTTPTGQQVARERFGVDRVFFYPLDLAFAIRPYLRALQPKLVILMESELWPRMLVECERSAVPVAVVNARVSDRSLPRYMQLRVLWRPLLGKLSLLLSQSEEDARRWRKIGAPADRVVAAGNLKYDIRIAAETPLTVLVRKHLPAQCRILICGSTHDDEESLLLNCWKSLPQTDRVMILAPRHPERAEAVEQIAKDQRLTIFRLSRWRIAPGPIPLGAILLVDTVGELSSLYALASVAFIGGSLVPHGGQNPLEAARFAVPVVMGPSYENFRGMVDAMATAQAIRLVTRETICDTLQALLKAPQDSALGERGRAFAASMTGATERTVTALVELLNRSAQ</sequence>
<dbReference type="UniPathway" id="UPA00958"/>
<evidence type="ECO:0000256" key="6">
    <source>
        <dbReference type="ARBA" id="ARBA00049183"/>
    </source>
</evidence>
<dbReference type="PANTHER" id="PTHR42755">
    <property type="entry name" value="3-DEOXY-MANNO-OCTULOSONATE CYTIDYLYLTRANSFERASE"/>
    <property type="match status" value="1"/>
</dbReference>
<dbReference type="PATRIC" id="fig|926566.3.peg.3934"/>
<dbReference type="EC" id="2.4.99.12" evidence="2 9"/>
<dbReference type="InterPro" id="IPR038107">
    <property type="entry name" value="Glycos_transf_N_sf"/>
</dbReference>
<evidence type="ECO:0000256" key="5">
    <source>
        <dbReference type="ARBA" id="ARBA00031445"/>
    </source>
</evidence>
<dbReference type="STRING" id="926566.Terro_3993"/>
<comment type="catalytic activity">
    <reaction evidence="6 9">
        <text>lipid IVA (E. coli) + CMP-3-deoxy-beta-D-manno-octulosonate = alpha-Kdo-(2-&gt;6)-lipid IVA (E. coli) + CMP + H(+)</text>
        <dbReference type="Rhea" id="RHEA:28066"/>
        <dbReference type="ChEBI" id="CHEBI:15378"/>
        <dbReference type="ChEBI" id="CHEBI:58603"/>
        <dbReference type="ChEBI" id="CHEBI:60364"/>
        <dbReference type="ChEBI" id="CHEBI:60377"/>
        <dbReference type="ChEBI" id="CHEBI:85987"/>
        <dbReference type="EC" id="2.4.99.12"/>
    </reaction>
</comment>
<keyword evidence="9" id="KW-1003">Cell membrane</keyword>
<dbReference type="InterPro" id="IPR039901">
    <property type="entry name" value="Kdotransferase"/>
</dbReference>
<comment type="function">
    <text evidence="9">Involved in lipopolysaccharide (LPS) biosynthesis. Catalyzes the transfer of 3-deoxy-D-manno-octulosonate (Kdo) residue(s) from CMP-Kdo to lipid IV(A), the tetraacyldisaccharide-1,4'-bisphosphate precursor of lipid A.</text>
</comment>
<keyword evidence="9" id="KW-0472">Membrane</keyword>
<evidence type="ECO:0000256" key="1">
    <source>
        <dbReference type="ARBA" id="ARBA00004713"/>
    </source>
</evidence>
<evidence type="ECO:0000256" key="2">
    <source>
        <dbReference type="ARBA" id="ARBA00012621"/>
    </source>
</evidence>
<comment type="similarity">
    <text evidence="9">Belongs to the glycosyltransferase group 1 family.</text>
</comment>
<evidence type="ECO:0000259" key="10">
    <source>
        <dbReference type="Pfam" id="PF04413"/>
    </source>
</evidence>
<evidence type="ECO:0000313" key="11">
    <source>
        <dbReference type="EMBL" id="AFL90201.1"/>
    </source>
</evidence>
<comment type="pathway">
    <text evidence="1 9">Bacterial outer membrane biogenesis; LPS core biosynthesis.</text>
</comment>
<dbReference type="SUPFAM" id="SSF53756">
    <property type="entry name" value="UDP-Glycosyltransferase/glycogen phosphorylase"/>
    <property type="match status" value="1"/>
</dbReference>
<dbReference type="eggNOG" id="COG1519">
    <property type="taxonomic scope" value="Bacteria"/>
</dbReference>
<dbReference type="GO" id="GO:0009244">
    <property type="term" value="P:lipopolysaccharide core region biosynthetic process"/>
    <property type="evidence" value="ECO:0007669"/>
    <property type="project" value="UniProtKB-UniRule"/>
</dbReference>
<keyword evidence="9" id="KW-0448">Lipopolysaccharide biosynthesis</keyword>
<dbReference type="Proteomes" id="UP000006056">
    <property type="component" value="Chromosome"/>
</dbReference>
<feature type="active site" description="Proton acceptor" evidence="7">
    <location>
        <position position="64"/>
    </location>
</feature>
<dbReference type="EMBL" id="CP003379">
    <property type="protein sequence ID" value="AFL90201.1"/>
    <property type="molecule type" value="Genomic_DNA"/>
</dbReference>
<organism evidence="11 12">
    <name type="scientific">Terriglobus roseus (strain DSM 18391 / NRRL B-41598 / KBS 63)</name>
    <dbReference type="NCBI Taxonomy" id="926566"/>
    <lineage>
        <taxon>Bacteria</taxon>
        <taxon>Pseudomonadati</taxon>
        <taxon>Acidobacteriota</taxon>
        <taxon>Terriglobia</taxon>
        <taxon>Terriglobales</taxon>
        <taxon>Acidobacteriaceae</taxon>
        <taxon>Terriglobus</taxon>
    </lineage>
</organism>
<dbReference type="PANTHER" id="PTHR42755:SF1">
    <property type="entry name" value="3-DEOXY-D-MANNO-OCTULOSONIC ACID TRANSFERASE, MITOCHONDRIAL-RELATED"/>
    <property type="match status" value="1"/>
</dbReference>
<evidence type="ECO:0000256" key="9">
    <source>
        <dbReference type="RuleBase" id="RU365103"/>
    </source>
</evidence>
<evidence type="ECO:0000256" key="4">
    <source>
        <dbReference type="ARBA" id="ARBA00022679"/>
    </source>
</evidence>
<reference evidence="11 12" key="1">
    <citation type="submission" date="2012-06" db="EMBL/GenBank/DDBJ databases">
        <title>Complete genome of Terriglobus roseus DSM 18391.</title>
        <authorList>
            <consortium name="US DOE Joint Genome Institute (JGI-PGF)"/>
            <person name="Lucas S."/>
            <person name="Copeland A."/>
            <person name="Lapidus A."/>
            <person name="Glavina del Rio T."/>
            <person name="Dalin E."/>
            <person name="Tice H."/>
            <person name="Bruce D."/>
            <person name="Goodwin L."/>
            <person name="Pitluck S."/>
            <person name="Peters L."/>
            <person name="Mikhailova N."/>
            <person name="Munk A.C.C."/>
            <person name="Kyrpides N."/>
            <person name="Mavromatis K."/>
            <person name="Ivanova N."/>
            <person name="Brettin T."/>
            <person name="Detter J.C."/>
            <person name="Han C."/>
            <person name="Larimer F."/>
            <person name="Land M."/>
            <person name="Hauser L."/>
            <person name="Markowitz V."/>
            <person name="Cheng J.-F."/>
            <person name="Hugenholtz P."/>
            <person name="Woyke T."/>
            <person name="Wu D."/>
            <person name="Brambilla E."/>
            <person name="Klenk H.-P."/>
            <person name="Eisen J.A."/>
        </authorList>
    </citation>
    <scope>NUCLEOTIDE SEQUENCE [LARGE SCALE GENOMIC DNA]</scope>
    <source>
        <strain evidence="12">DSM 18391 / NRRL B-41598 / KBS 63</strain>
    </source>
</reference>
<proteinExistence type="inferred from homology"/>
<dbReference type="AlphaFoldDB" id="I3ZLT3"/>
<dbReference type="InterPro" id="IPR007507">
    <property type="entry name" value="Glycos_transf_N"/>
</dbReference>
<keyword evidence="12" id="KW-1185">Reference proteome</keyword>
<feature type="domain" description="3-deoxy-D-manno-octulosonic-acid transferase N-terminal" evidence="10">
    <location>
        <begin position="33"/>
        <end position="214"/>
    </location>
</feature>
<feature type="site" description="Transition state stabilizer" evidence="8">
    <location>
        <position position="133"/>
    </location>
</feature>
<dbReference type="HOGENOM" id="CLU_036146_2_1_0"/>
<evidence type="ECO:0000313" key="12">
    <source>
        <dbReference type="Proteomes" id="UP000006056"/>
    </source>
</evidence>
<dbReference type="Gene3D" id="3.40.50.2000">
    <property type="entry name" value="Glycogen Phosphorylase B"/>
    <property type="match status" value="1"/>
</dbReference>
<dbReference type="OrthoDB" id="9789797at2"/>
<dbReference type="Gene3D" id="3.40.50.11720">
    <property type="entry name" value="3-Deoxy-D-manno-octulosonic-acid transferase, N-terminal domain"/>
    <property type="match status" value="1"/>
</dbReference>
<dbReference type="GO" id="GO:0043842">
    <property type="term" value="F:Kdo transferase activity"/>
    <property type="evidence" value="ECO:0007669"/>
    <property type="project" value="UniProtKB-EC"/>
</dbReference>
<evidence type="ECO:0000256" key="3">
    <source>
        <dbReference type="ARBA" id="ARBA00019077"/>
    </source>
</evidence>
<accession>I3ZLT3</accession>
<dbReference type="Pfam" id="PF04413">
    <property type="entry name" value="Glycos_transf_N"/>
    <property type="match status" value="1"/>
</dbReference>
<evidence type="ECO:0000256" key="7">
    <source>
        <dbReference type="PIRSR" id="PIRSR639901-1"/>
    </source>
</evidence>
<comment type="subcellular location">
    <subcellularLocation>
        <location evidence="9">Cell membrane</location>
    </subcellularLocation>
</comment>